<dbReference type="PANTHER" id="PTHR10288">
    <property type="entry name" value="KH DOMAIN CONTAINING RNA BINDING PROTEIN"/>
    <property type="match status" value="1"/>
</dbReference>
<feature type="domain" description="K Homology" evidence="4">
    <location>
        <begin position="65"/>
        <end position="135"/>
    </location>
</feature>
<name>A0AAN6GW14_9BASI</name>
<dbReference type="InterPro" id="IPR049786">
    <property type="entry name" value="Rnc1_KH-I_3"/>
</dbReference>
<evidence type="ECO:0000313" key="5">
    <source>
        <dbReference type="EMBL" id="KAK0557580.1"/>
    </source>
</evidence>
<sequence length="484" mass="47950">MSDTNAIAPTHSSEDANKLSSPANDTAVNAGEAPAAESSTDAAEAGENGADGSGANSAAPVDPNAQLTIRALVSTKEAGVIIGKGGQNVAELREKTGVKAGVSKVVPGVHDRVLSVSGTMEGIAQAYSLIAQTILDNPITATPGATTPLQPSSGGQSTSVRLLISHNLMGTVIGRQGLKIKHIQDVSGARMVASKEMLPQSTERIVEVQGTTEAIRVAIKEIARCLLEDWERGQGTVLYHPNQTEGAGVLAAGGVGGLQMQGNRRASGAGGFLAGQLGSLSLGPGPLSGGGAGVGGVRRASQGASALNGAAPDFTMAPLANAFVPGALRGAGGARAGSLGGAGGIPLTVAPGGALDGAVVTPGGGLAAPGAPMGGAGAAGATAVDTANLRTQNISIPSDMVGCIIGKGGSKITEIRRVSGSRISIAKVAHDDTGERMFTIQGTAEANEKALFLLYSQLETEKERRQSTAQQGGGEGEESLATAA</sequence>
<evidence type="ECO:0000259" key="4">
    <source>
        <dbReference type="SMART" id="SM00322"/>
    </source>
</evidence>
<evidence type="ECO:0000256" key="1">
    <source>
        <dbReference type="ARBA" id="ARBA00022737"/>
    </source>
</evidence>
<reference evidence="5" key="1">
    <citation type="journal article" date="2023" name="PhytoFront">
        <title>Draft Genome Resources of Seven Strains of Tilletia horrida, Causal Agent of Kernel Smut of Rice.</title>
        <authorList>
            <person name="Khanal S."/>
            <person name="Antony Babu S."/>
            <person name="Zhou X.G."/>
        </authorList>
    </citation>
    <scope>NUCLEOTIDE SEQUENCE</scope>
    <source>
        <strain evidence="5">TX6</strain>
    </source>
</reference>
<comment type="caution">
    <text evidence="5">The sequence shown here is derived from an EMBL/GenBank/DDBJ whole genome shotgun (WGS) entry which is preliminary data.</text>
</comment>
<dbReference type="CDD" id="cd22455">
    <property type="entry name" value="KH-I_Rnc1_rpt1"/>
    <property type="match status" value="1"/>
</dbReference>
<dbReference type="AlphaFoldDB" id="A0AAN6GW14"/>
<gene>
    <name evidence="5" type="primary">HEK2</name>
    <name evidence="5" type="ORF">OC846_000368</name>
</gene>
<protein>
    <submittedName>
        <fullName evidence="5">RNA binding protein, heterogenous nuclear RNP-K like protein</fullName>
    </submittedName>
</protein>
<feature type="compositionally biased region" description="Low complexity" evidence="3">
    <location>
        <begin position="41"/>
        <end position="59"/>
    </location>
</feature>
<dbReference type="InterPro" id="IPR004087">
    <property type="entry name" value="KH_dom"/>
</dbReference>
<feature type="domain" description="K Homology" evidence="4">
    <location>
        <begin position="156"/>
        <end position="227"/>
    </location>
</feature>
<feature type="compositionally biased region" description="Polar residues" evidence="3">
    <location>
        <begin position="1"/>
        <end position="11"/>
    </location>
</feature>
<accession>A0AAN6GW14</accession>
<evidence type="ECO:0000256" key="3">
    <source>
        <dbReference type="SAM" id="MobiDB-lite"/>
    </source>
</evidence>
<dbReference type="InterPro" id="IPR004088">
    <property type="entry name" value="KH_dom_type_1"/>
</dbReference>
<dbReference type="SUPFAM" id="SSF54791">
    <property type="entry name" value="Eukaryotic type KH-domain (KH-domain type I)"/>
    <property type="match status" value="3"/>
</dbReference>
<dbReference type="Proteomes" id="UP001176517">
    <property type="component" value="Unassembled WGS sequence"/>
</dbReference>
<feature type="region of interest" description="Disordered" evidence="3">
    <location>
        <begin position="462"/>
        <end position="484"/>
    </location>
</feature>
<keyword evidence="1" id="KW-0677">Repeat</keyword>
<dbReference type="PROSITE" id="PS50084">
    <property type="entry name" value="KH_TYPE_1"/>
    <property type="match status" value="3"/>
</dbReference>
<keyword evidence="2" id="KW-0694">RNA-binding</keyword>
<dbReference type="EMBL" id="JAPDMZ010000004">
    <property type="protein sequence ID" value="KAK0557580.1"/>
    <property type="molecule type" value="Genomic_DNA"/>
</dbReference>
<organism evidence="5 6">
    <name type="scientific">Tilletia horrida</name>
    <dbReference type="NCBI Taxonomy" id="155126"/>
    <lineage>
        <taxon>Eukaryota</taxon>
        <taxon>Fungi</taxon>
        <taxon>Dikarya</taxon>
        <taxon>Basidiomycota</taxon>
        <taxon>Ustilaginomycotina</taxon>
        <taxon>Exobasidiomycetes</taxon>
        <taxon>Tilletiales</taxon>
        <taxon>Tilletiaceae</taxon>
        <taxon>Tilletia</taxon>
    </lineage>
</organism>
<proteinExistence type="predicted"/>
<dbReference type="Pfam" id="PF00013">
    <property type="entry name" value="KH_1"/>
    <property type="match status" value="3"/>
</dbReference>
<feature type="region of interest" description="Disordered" evidence="3">
    <location>
        <begin position="1"/>
        <end position="61"/>
    </location>
</feature>
<dbReference type="CDD" id="cd22456">
    <property type="entry name" value="KH-I_Rnc1_rpt2"/>
    <property type="match status" value="1"/>
</dbReference>
<dbReference type="CDD" id="cd22457">
    <property type="entry name" value="KH-I_Rnc1_rpt3"/>
    <property type="match status" value="1"/>
</dbReference>
<dbReference type="InterPro" id="IPR036612">
    <property type="entry name" value="KH_dom_type_1_sf"/>
</dbReference>
<evidence type="ECO:0000256" key="2">
    <source>
        <dbReference type="PROSITE-ProRule" id="PRU00117"/>
    </source>
</evidence>
<keyword evidence="6" id="KW-1185">Reference proteome</keyword>
<dbReference type="Gene3D" id="3.30.1370.10">
    <property type="entry name" value="K Homology domain, type 1"/>
    <property type="match status" value="3"/>
</dbReference>
<feature type="domain" description="K Homology" evidence="4">
    <location>
        <begin position="388"/>
        <end position="459"/>
    </location>
</feature>
<evidence type="ECO:0000313" key="6">
    <source>
        <dbReference type="Proteomes" id="UP001176517"/>
    </source>
</evidence>
<dbReference type="SMART" id="SM00322">
    <property type="entry name" value="KH"/>
    <property type="match status" value="3"/>
</dbReference>
<dbReference type="GO" id="GO:0003723">
    <property type="term" value="F:RNA binding"/>
    <property type="evidence" value="ECO:0007669"/>
    <property type="project" value="UniProtKB-UniRule"/>
</dbReference>
<feature type="compositionally biased region" description="Polar residues" evidence="3">
    <location>
        <begin position="18"/>
        <end position="27"/>
    </location>
</feature>